<dbReference type="Proteomes" id="UP000317650">
    <property type="component" value="Chromosome 4"/>
</dbReference>
<sequence>MEELGLAHVLFGGQLILLFTAETGCSLSGSRDKEGDTSSFGIIVERSEHRTGEENVRISSSPMEYERERERDEQLVYMTSDHEITSSNYALRSRKFTGYVYKDTDTSCRMQEIRWHHWDWGAVQATKCHHSLPKLSHGKGLFGNRDKKFKYERIIKKTVNRLMDKSGVFFFLFF</sequence>
<comment type="caution">
    <text evidence="2">The sequence shown here is derived from an EMBL/GenBank/DDBJ whole genome shotgun (WGS) entry which is preliminary data.</text>
</comment>
<name>A0A4S8K8R0_MUSBA</name>
<organism evidence="2 3">
    <name type="scientific">Musa balbisiana</name>
    <name type="common">Banana</name>
    <dbReference type="NCBI Taxonomy" id="52838"/>
    <lineage>
        <taxon>Eukaryota</taxon>
        <taxon>Viridiplantae</taxon>
        <taxon>Streptophyta</taxon>
        <taxon>Embryophyta</taxon>
        <taxon>Tracheophyta</taxon>
        <taxon>Spermatophyta</taxon>
        <taxon>Magnoliopsida</taxon>
        <taxon>Liliopsida</taxon>
        <taxon>Zingiberales</taxon>
        <taxon>Musaceae</taxon>
        <taxon>Musa</taxon>
    </lineage>
</organism>
<evidence type="ECO:0000313" key="3">
    <source>
        <dbReference type="Proteomes" id="UP000317650"/>
    </source>
</evidence>
<dbReference type="EMBL" id="PYDT01000001">
    <property type="protein sequence ID" value="THU71386.1"/>
    <property type="molecule type" value="Genomic_DNA"/>
</dbReference>
<proteinExistence type="predicted"/>
<feature type="chain" id="PRO_5020760053" evidence="1">
    <location>
        <begin position="27"/>
        <end position="174"/>
    </location>
</feature>
<reference evidence="2 3" key="1">
    <citation type="journal article" date="2019" name="Nat. Plants">
        <title>Genome sequencing of Musa balbisiana reveals subgenome evolution and function divergence in polyploid bananas.</title>
        <authorList>
            <person name="Yao X."/>
        </authorList>
    </citation>
    <scope>NUCLEOTIDE SEQUENCE [LARGE SCALE GENOMIC DNA]</scope>
    <source>
        <strain evidence="3">cv. DH-PKW</strain>
        <tissue evidence="2">Leaves</tissue>
    </source>
</reference>
<accession>A0A4S8K8R0</accession>
<protein>
    <submittedName>
        <fullName evidence="2">Uncharacterized protein</fullName>
    </submittedName>
</protein>
<evidence type="ECO:0000256" key="1">
    <source>
        <dbReference type="SAM" id="SignalP"/>
    </source>
</evidence>
<gene>
    <name evidence="2" type="ORF">C4D60_Mb04t00850</name>
</gene>
<feature type="signal peptide" evidence="1">
    <location>
        <begin position="1"/>
        <end position="26"/>
    </location>
</feature>
<keyword evidence="3" id="KW-1185">Reference proteome</keyword>
<keyword evidence="1" id="KW-0732">Signal</keyword>
<dbReference type="AlphaFoldDB" id="A0A4S8K8R0"/>
<evidence type="ECO:0000313" key="2">
    <source>
        <dbReference type="EMBL" id="THU71386.1"/>
    </source>
</evidence>